<dbReference type="GO" id="GO:0006364">
    <property type="term" value="P:rRNA processing"/>
    <property type="evidence" value="ECO:0000318"/>
    <property type="project" value="GO_Central"/>
</dbReference>
<feature type="domain" description="Nrap protein" evidence="9">
    <location>
        <begin position="543"/>
        <end position="684"/>
    </location>
</feature>
<keyword evidence="3 5" id="KW-0694">RNA-binding</keyword>
<evidence type="ECO:0000259" key="11">
    <source>
        <dbReference type="Pfam" id="PF17407"/>
    </source>
</evidence>
<dbReference type="eggNOG" id="KOG2054">
    <property type="taxonomic scope" value="Eukaryota"/>
</dbReference>
<dbReference type="InterPro" id="IPR035082">
    <property type="entry name" value="Nrap_D1"/>
</dbReference>
<reference evidence="12 13" key="1">
    <citation type="journal article" date="2011" name="Science">
        <title>The Selaginella genome identifies genetic changes associated with the evolution of vascular plants.</title>
        <authorList>
            <person name="Banks J.A."/>
            <person name="Nishiyama T."/>
            <person name="Hasebe M."/>
            <person name="Bowman J.L."/>
            <person name="Gribskov M."/>
            <person name="dePamphilis C."/>
            <person name="Albert V.A."/>
            <person name="Aono N."/>
            <person name="Aoyama T."/>
            <person name="Ambrose B.A."/>
            <person name="Ashton N.W."/>
            <person name="Axtell M.J."/>
            <person name="Barker E."/>
            <person name="Barker M.S."/>
            <person name="Bennetzen J.L."/>
            <person name="Bonawitz N.D."/>
            <person name="Chapple C."/>
            <person name="Cheng C."/>
            <person name="Correa L.G."/>
            <person name="Dacre M."/>
            <person name="DeBarry J."/>
            <person name="Dreyer I."/>
            <person name="Elias M."/>
            <person name="Engstrom E.M."/>
            <person name="Estelle M."/>
            <person name="Feng L."/>
            <person name="Finet C."/>
            <person name="Floyd S.K."/>
            <person name="Frommer W.B."/>
            <person name="Fujita T."/>
            <person name="Gramzow L."/>
            <person name="Gutensohn M."/>
            <person name="Harholt J."/>
            <person name="Hattori M."/>
            <person name="Heyl A."/>
            <person name="Hirai T."/>
            <person name="Hiwatashi Y."/>
            <person name="Ishikawa M."/>
            <person name="Iwata M."/>
            <person name="Karol K.G."/>
            <person name="Koehler B."/>
            <person name="Kolukisaoglu U."/>
            <person name="Kubo M."/>
            <person name="Kurata T."/>
            <person name="Lalonde S."/>
            <person name="Li K."/>
            <person name="Li Y."/>
            <person name="Litt A."/>
            <person name="Lyons E."/>
            <person name="Manning G."/>
            <person name="Maruyama T."/>
            <person name="Michael T.P."/>
            <person name="Mikami K."/>
            <person name="Miyazaki S."/>
            <person name="Morinaga S."/>
            <person name="Murata T."/>
            <person name="Mueller-Roeber B."/>
            <person name="Nelson D.R."/>
            <person name="Obara M."/>
            <person name="Oguri Y."/>
            <person name="Olmstead R.G."/>
            <person name="Onodera N."/>
            <person name="Petersen B.L."/>
            <person name="Pils B."/>
            <person name="Prigge M."/>
            <person name="Rensing S.A."/>
            <person name="Riano-Pachon D.M."/>
            <person name="Roberts A.W."/>
            <person name="Sato Y."/>
            <person name="Scheller H.V."/>
            <person name="Schulz B."/>
            <person name="Schulz C."/>
            <person name="Shakirov E.V."/>
            <person name="Shibagaki N."/>
            <person name="Shinohara N."/>
            <person name="Shippen D.E."/>
            <person name="Soerensen I."/>
            <person name="Sotooka R."/>
            <person name="Sugimoto N."/>
            <person name="Sugita M."/>
            <person name="Sumikawa N."/>
            <person name="Tanurdzic M."/>
            <person name="Theissen G."/>
            <person name="Ulvskov P."/>
            <person name="Wakazuki S."/>
            <person name="Weng J.K."/>
            <person name="Willats W.W."/>
            <person name="Wipf D."/>
            <person name="Wolf P.G."/>
            <person name="Yang L."/>
            <person name="Zimmer A.D."/>
            <person name="Zhu Q."/>
            <person name="Mitros T."/>
            <person name="Hellsten U."/>
            <person name="Loque D."/>
            <person name="Otillar R."/>
            <person name="Salamov A."/>
            <person name="Schmutz J."/>
            <person name="Shapiro H."/>
            <person name="Lindquist E."/>
            <person name="Lucas S."/>
            <person name="Rokhsar D."/>
            <person name="Grigoriev I.V."/>
        </authorList>
    </citation>
    <scope>NUCLEOTIDE SEQUENCE [LARGE SCALE GENOMIC DNA]</scope>
</reference>
<keyword evidence="4 5" id="KW-0539">Nucleus</keyword>
<evidence type="ECO:0000256" key="4">
    <source>
        <dbReference type="ARBA" id="ARBA00023242"/>
    </source>
</evidence>
<dbReference type="InterPro" id="IPR035367">
    <property type="entry name" value="Nrap_D2"/>
</dbReference>
<evidence type="ECO:0000313" key="13">
    <source>
        <dbReference type="Proteomes" id="UP000001514"/>
    </source>
</evidence>
<dbReference type="Proteomes" id="UP000001514">
    <property type="component" value="Unassembled WGS sequence"/>
</dbReference>
<dbReference type="Pfam" id="PF17405">
    <property type="entry name" value="Nrap_D4"/>
    <property type="match status" value="1"/>
</dbReference>
<proteinExistence type="inferred from homology"/>
<dbReference type="InterPro" id="IPR035371">
    <property type="entry name" value="Nrap_D6"/>
</dbReference>
<dbReference type="AlphaFoldDB" id="D8S471"/>
<dbReference type="InterPro" id="IPR035370">
    <property type="entry name" value="Nrap_D5"/>
</dbReference>
<dbReference type="PANTHER" id="PTHR17972">
    <property type="entry name" value="NUCLEOLAR RNA-ASSOCIATED PROTEIN"/>
    <property type="match status" value="1"/>
</dbReference>
<accession>D8S471</accession>
<evidence type="ECO:0000256" key="1">
    <source>
        <dbReference type="ARBA" id="ARBA00004604"/>
    </source>
</evidence>
<feature type="domain" description="Nrap protein" evidence="11">
    <location>
        <begin position="881"/>
        <end position="1000"/>
    </location>
</feature>
<dbReference type="OMA" id="NPHGGKE"/>
<keyword evidence="13" id="KW-1185">Reference proteome</keyword>
<dbReference type="Pfam" id="PF17406">
    <property type="entry name" value="Nrap_D5"/>
    <property type="match status" value="1"/>
</dbReference>
<dbReference type="PANTHER" id="PTHR17972:SF0">
    <property type="entry name" value="NUCLEOLAR PROTEIN 6"/>
    <property type="match status" value="1"/>
</dbReference>
<evidence type="ECO:0000313" key="12">
    <source>
        <dbReference type="EMBL" id="EFJ20884.1"/>
    </source>
</evidence>
<evidence type="ECO:0000259" key="8">
    <source>
        <dbReference type="Pfam" id="PF17404"/>
    </source>
</evidence>
<dbReference type="EMBL" id="GL377601">
    <property type="protein sequence ID" value="EFJ20884.1"/>
    <property type="molecule type" value="Genomic_DNA"/>
</dbReference>
<evidence type="ECO:0000259" key="7">
    <source>
        <dbReference type="Pfam" id="PF17403"/>
    </source>
</evidence>
<dbReference type="Pfam" id="PF17407">
    <property type="entry name" value="Nrap_D6"/>
    <property type="match status" value="1"/>
</dbReference>
<dbReference type="GO" id="GO:0003723">
    <property type="term" value="F:RNA binding"/>
    <property type="evidence" value="ECO:0007669"/>
    <property type="project" value="UniProtKB-KW"/>
</dbReference>
<dbReference type="GO" id="GO:0032040">
    <property type="term" value="C:small-subunit processome"/>
    <property type="evidence" value="ECO:0000318"/>
    <property type="project" value="GO_Central"/>
</dbReference>
<comment type="subcellular location">
    <subcellularLocation>
        <location evidence="1 5">Nucleus</location>
        <location evidence="1 5">Nucleolus</location>
    </subcellularLocation>
</comment>
<dbReference type="FunCoup" id="D8S471">
    <property type="interactions" value="4183"/>
</dbReference>
<dbReference type="GO" id="GO:0032545">
    <property type="term" value="C:CURI complex"/>
    <property type="evidence" value="ECO:0000318"/>
    <property type="project" value="GO_Central"/>
</dbReference>
<comment type="similarity">
    <text evidence="2 5">Belongs to the NRAP family.</text>
</comment>
<evidence type="ECO:0000256" key="2">
    <source>
        <dbReference type="ARBA" id="ARBA00006674"/>
    </source>
</evidence>
<feature type="domain" description="Nrap protein" evidence="8">
    <location>
        <begin position="382"/>
        <end position="523"/>
    </location>
</feature>
<dbReference type="Gene3D" id="1.10.1410.10">
    <property type="match status" value="1"/>
</dbReference>
<dbReference type="InParanoid" id="D8S471"/>
<dbReference type="GO" id="GO:0006409">
    <property type="term" value="P:tRNA export from nucleus"/>
    <property type="evidence" value="ECO:0000318"/>
    <property type="project" value="GO_Central"/>
</dbReference>
<feature type="domain" description="Nrap protein" evidence="6">
    <location>
        <begin position="94"/>
        <end position="217"/>
    </location>
</feature>
<dbReference type="GO" id="GO:0034456">
    <property type="term" value="C:UTP-C complex"/>
    <property type="evidence" value="ECO:0000318"/>
    <property type="project" value="GO_Central"/>
</dbReference>
<dbReference type="Pfam" id="PF17404">
    <property type="entry name" value="Nrap_D3"/>
    <property type="match status" value="1"/>
</dbReference>
<evidence type="ECO:0000256" key="3">
    <source>
        <dbReference type="ARBA" id="ARBA00022884"/>
    </source>
</evidence>
<dbReference type="Pfam" id="PF17403">
    <property type="entry name" value="Nrap_D2"/>
    <property type="match status" value="1"/>
</dbReference>
<feature type="domain" description="Nrap protein" evidence="7">
    <location>
        <begin position="229"/>
        <end position="368"/>
    </location>
</feature>
<protein>
    <recommendedName>
        <fullName evidence="14">Nucleolar protein 6</fullName>
    </recommendedName>
</protein>
<dbReference type="Pfam" id="PF03813">
    <property type="entry name" value="Nrap"/>
    <property type="match status" value="1"/>
</dbReference>
<dbReference type="HOGENOM" id="CLU_003502_0_0_1"/>
<evidence type="ECO:0008006" key="14">
    <source>
        <dbReference type="Google" id="ProtNLM"/>
    </source>
</evidence>
<evidence type="ECO:0000259" key="10">
    <source>
        <dbReference type="Pfam" id="PF17406"/>
    </source>
</evidence>
<dbReference type="InterPro" id="IPR035368">
    <property type="entry name" value="Nrap_D3"/>
</dbReference>
<dbReference type="KEGG" id="smo:SELMODRAFT_443763"/>
<evidence type="ECO:0000259" key="9">
    <source>
        <dbReference type="Pfam" id="PF17405"/>
    </source>
</evidence>
<dbReference type="InterPro" id="IPR035369">
    <property type="entry name" value="Nrap_D4"/>
</dbReference>
<evidence type="ECO:0000259" key="6">
    <source>
        <dbReference type="Pfam" id="PF03813"/>
    </source>
</evidence>
<sequence length="1008" mass="113012">MDSALAQLKLEALLAEIRVDYGDLEPAVDAAIEAVKDALMKIPEEKVPRSLASGFLDDLGVPEDRSLLEFKRPESFTLVGSYSTRTMARPATVVDLAMRIPKACFYEKDYLNHRYHAKRALYLAYVFKILSKCGFFKSIEWAFLHHDARKPVLVLHTASGMFDLRVIPTISSNVFDISKLDDGRSNVHNEGTGEPLQATPSYNGSILEDMFVEELSTVEKNLLCHSRRLQEAVMLLKVWLRQRSSYGQPDTMNGFLLSIMILHLSSVAGGQRLSNHMTALQNFRVSLEMIGNDLPCACNALGFRLELQGTERRPALTVDESRVLFPDTYGTNLLFRMTKNSLKELKLFAERTLEAITADSGFQESFLAAVDFASYFDCQIRLEIDDTSKCDFSNDGAWRGSEGKAENVLSKALKDRTKLVRVLRRTIASGWNPKKGLSKFLPSKIQIGAILNDIENAYRMVDVGPSADKKEESAKFRSFWGKKAELRRFKDGTIAEAVGWECEPWKRHLIIARVSEYILIRHFAGAGPVETVSDQLDFSLLDKNQDSIGSTPKILQALEEFTKRLKALALPLKISSVQPISAAFRHAAVYTPRPRHSTKGGVVGVFLEPLEVMIQLEGSGRWPNDVIAIKKTKAAFCLKIADSMHKQWHLDSVVSEDAVDILMNGFAFRISIAYEKDPTLIKHKGMAAISNISIKDDLIFHSVHSSTLNGLQGRCPAYGPTVRLAKRWIGAHLFSDVITEEAIELLVAYIFTRPQPMFPPSTRITGFLRFLRLLANYDWHLSPLIVDINGDMSSKDRETVVAFFEATRRGEHADFYEGSKGPAMFIATSYDMQSVTSTRCLPLKPALKRLVAYAKSSAALLTSNITGMDNRWQSLFRTPLNCYDAVLVLQRKSLPHPGRVLFSPELGKLQAAFVCPDVRSHLAFRTNQLFVGFNPVVEFVQDIKAKFGDYYDVWYDVLGSDVIGLTLQKQEVFVGTKRKRNDENSIVENLVSLGKGLVASIYLKVKEK</sequence>
<organism evidence="13">
    <name type="scientific">Selaginella moellendorffii</name>
    <name type="common">Spikemoss</name>
    <dbReference type="NCBI Taxonomy" id="88036"/>
    <lineage>
        <taxon>Eukaryota</taxon>
        <taxon>Viridiplantae</taxon>
        <taxon>Streptophyta</taxon>
        <taxon>Embryophyta</taxon>
        <taxon>Tracheophyta</taxon>
        <taxon>Lycopodiopsida</taxon>
        <taxon>Selaginellales</taxon>
        <taxon>Selaginellaceae</taxon>
        <taxon>Selaginella</taxon>
    </lineage>
</organism>
<feature type="domain" description="Nrap protein" evidence="10">
    <location>
        <begin position="716"/>
        <end position="877"/>
    </location>
</feature>
<dbReference type="STRING" id="88036.D8S471"/>
<evidence type="ECO:0000256" key="5">
    <source>
        <dbReference type="RuleBase" id="RU364032"/>
    </source>
</evidence>
<name>D8S471_SELML</name>
<dbReference type="InterPro" id="IPR005554">
    <property type="entry name" value="NOL6/Upt22"/>
</dbReference>
<dbReference type="Gramene" id="EFJ20884">
    <property type="protein sequence ID" value="EFJ20884"/>
    <property type="gene ID" value="SELMODRAFT_443763"/>
</dbReference>
<gene>
    <name evidence="12" type="ORF">SELMODRAFT_443763</name>
</gene>